<feature type="region of interest" description="Disordered" evidence="1">
    <location>
        <begin position="250"/>
        <end position="273"/>
    </location>
</feature>
<evidence type="ECO:0000313" key="6">
    <source>
        <dbReference type="RefSeq" id="XP_055869784.1"/>
    </source>
</evidence>
<name>A0A9W2Z3K3_BIOGL</name>
<evidence type="ECO:0000313" key="5">
    <source>
        <dbReference type="RefSeq" id="XP_055869703.1"/>
    </source>
</evidence>
<dbReference type="GeneID" id="106055420"/>
<dbReference type="AlphaFoldDB" id="A0A9W2Z3K3"/>
<dbReference type="OrthoDB" id="197967at2759"/>
<evidence type="ECO:0000313" key="2">
    <source>
        <dbReference type="Proteomes" id="UP001165740"/>
    </source>
</evidence>
<protein>
    <submittedName>
        <fullName evidence="3 4">Protein FRA10AC1-like isoform X1</fullName>
    </submittedName>
</protein>
<organism evidence="2 3">
    <name type="scientific">Biomphalaria glabrata</name>
    <name type="common">Bloodfluke planorb</name>
    <name type="synonym">Freshwater snail</name>
    <dbReference type="NCBI Taxonomy" id="6526"/>
    <lineage>
        <taxon>Eukaryota</taxon>
        <taxon>Metazoa</taxon>
        <taxon>Spiralia</taxon>
        <taxon>Lophotrochozoa</taxon>
        <taxon>Mollusca</taxon>
        <taxon>Gastropoda</taxon>
        <taxon>Heterobranchia</taxon>
        <taxon>Euthyneura</taxon>
        <taxon>Panpulmonata</taxon>
        <taxon>Hygrophila</taxon>
        <taxon>Lymnaeoidea</taxon>
        <taxon>Planorbidae</taxon>
        <taxon>Biomphalaria</taxon>
    </lineage>
</organism>
<dbReference type="OMA" id="EYFQDMF"/>
<accession>A0A9W2Z3K3</accession>
<dbReference type="RefSeq" id="XP_055869784.1">
    <property type="nucleotide sequence ID" value="XM_056013809.1"/>
</dbReference>
<proteinExistence type="predicted"/>
<sequence>MAEWIDFSEVPKEREYDSAFESDAEVTARKQNLTNLLPGKKKHDKVANKRQLEEELIKEEGKAYRSKAVALDAYSRHKEFINNYLLYYGGSLKEFKRDTSKDKTDADVIRENHQFLWDETDDSLSWEKKLAKRYYDKLFKEYCIADLSRYKENKIGMRWRTEKEVIEGKGQFTCGNKKCNENEEGGGLKSWEVNFGYLESGVKKNALVKLRLCPDCSYKLNYRKKHKDVSRKKEVHRSDDIKKSRLDEVFHSAGPSDGYTEKTEDAKVTKTEEVSTNKDIWSQPVVLTEDKSREDEFDSYFKDMFL</sequence>
<evidence type="ECO:0000313" key="3">
    <source>
        <dbReference type="RefSeq" id="XP_055869575.1"/>
    </source>
</evidence>
<dbReference type="InterPro" id="IPR019129">
    <property type="entry name" value="Folate-sensitive_fs_Fra10Ac1"/>
</dbReference>
<feature type="compositionally biased region" description="Basic and acidic residues" evidence="1">
    <location>
        <begin position="259"/>
        <end position="273"/>
    </location>
</feature>
<keyword evidence="2" id="KW-1185">Reference proteome</keyword>
<dbReference type="InterPro" id="IPR050645">
    <property type="entry name" value="Histidine_acid_phosphatase"/>
</dbReference>
<dbReference type="RefSeq" id="XP_055869643.1">
    <property type="nucleotide sequence ID" value="XM_056013668.1"/>
</dbReference>
<evidence type="ECO:0000313" key="4">
    <source>
        <dbReference type="RefSeq" id="XP_055869643.1"/>
    </source>
</evidence>
<dbReference type="Pfam" id="PF09725">
    <property type="entry name" value="Fra10Ac1"/>
    <property type="match status" value="1"/>
</dbReference>
<dbReference type="RefSeq" id="XP_055869703.1">
    <property type="nucleotide sequence ID" value="XM_056013728.1"/>
</dbReference>
<dbReference type="PANTHER" id="PTHR11567">
    <property type="entry name" value="ACID PHOSPHATASE-RELATED"/>
    <property type="match status" value="1"/>
</dbReference>
<evidence type="ECO:0000256" key="1">
    <source>
        <dbReference type="SAM" id="MobiDB-lite"/>
    </source>
</evidence>
<dbReference type="PANTHER" id="PTHR11567:SF25">
    <property type="entry name" value="PROTEIN FRA10AC1"/>
    <property type="match status" value="1"/>
</dbReference>
<gene>
    <name evidence="3 4 5 6" type="primary">LOC106055420</name>
</gene>
<reference evidence="3 4" key="1">
    <citation type="submission" date="2025-04" db="UniProtKB">
        <authorList>
            <consortium name="RefSeq"/>
        </authorList>
    </citation>
    <scope>IDENTIFICATION</scope>
</reference>
<dbReference type="RefSeq" id="XP_055869575.1">
    <property type="nucleotide sequence ID" value="XM_056013600.1"/>
</dbReference>
<dbReference type="GO" id="GO:0016791">
    <property type="term" value="F:phosphatase activity"/>
    <property type="evidence" value="ECO:0007669"/>
    <property type="project" value="TreeGrafter"/>
</dbReference>
<dbReference type="Proteomes" id="UP001165740">
    <property type="component" value="Chromosome 1"/>
</dbReference>